<keyword evidence="3" id="KW-1185">Reference proteome</keyword>
<name>A0A6A4HPT4_9AGAR</name>
<sequence>MHHSCKETISGPHFVCFSSIWILPQADSAIPSYLPPTFRIFFLFFFPFYFILIFSDIFWLTLLAKGFRGLKPKGGILLYPCYHHRSFPTLTADFRSFAIDQSTFQCNYCYIPTIITARCRRPTLAADHRHLPPISDQSPSIDQHIDLIAALYLRKHPYHV</sequence>
<gene>
    <name evidence="2" type="ORF">BT96DRAFT_647046</name>
</gene>
<reference evidence="2" key="1">
    <citation type="journal article" date="2019" name="Environ. Microbiol.">
        <title>Fungal ecological strategies reflected in gene transcription - a case study of two litter decomposers.</title>
        <authorList>
            <person name="Barbi F."/>
            <person name="Kohler A."/>
            <person name="Barry K."/>
            <person name="Baskaran P."/>
            <person name="Daum C."/>
            <person name="Fauchery L."/>
            <person name="Ihrmark K."/>
            <person name="Kuo A."/>
            <person name="LaButti K."/>
            <person name="Lipzen A."/>
            <person name="Morin E."/>
            <person name="Grigoriev I.V."/>
            <person name="Henrissat B."/>
            <person name="Lindahl B."/>
            <person name="Martin F."/>
        </authorList>
    </citation>
    <scope>NUCLEOTIDE SEQUENCE</scope>
    <source>
        <strain evidence="2">JB14</strain>
    </source>
</reference>
<keyword evidence="1" id="KW-0812">Transmembrane</keyword>
<keyword evidence="1" id="KW-1133">Transmembrane helix</keyword>
<keyword evidence="1" id="KW-0472">Membrane</keyword>
<protein>
    <submittedName>
        <fullName evidence="2">Uncharacterized protein</fullName>
    </submittedName>
</protein>
<feature type="transmembrane region" description="Helical" evidence="1">
    <location>
        <begin position="40"/>
        <end position="63"/>
    </location>
</feature>
<proteinExistence type="predicted"/>
<dbReference type="Proteomes" id="UP000799118">
    <property type="component" value="Unassembled WGS sequence"/>
</dbReference>
<evidence type="ECO:0000313" key="2">
    <source>
        <dbReference type="EMBL" id="KAE9400479.1"/>
    </source>
</evidence>
<dbReference type="EMBL" id="ML769456">
    <property type="protein sequence ID" value="KAE9400479.1"/>
    <property type="molecule type" value="Genomic_DNA"/>
</dbReference>
<dbReference type="AlphaFoldDB" id="A0A6A4HPT4"/>
<evidence type="ECO:0000313" key="3">
    <source>
        <dbReference type="Proteomes" id="UP000799118"/>
    </source>
</evidence>
<accession>A0A6A4HPT4</accession>
<evidence type="ECO:0000256" key="1">
    <source>
        <dbReference type="SAM" id="Phobius"/>
    </source>
</evidence>
<organism evidence="2 3">
    <name type="scientific">Gymnopus androsaceus JB14</name>
    <dbReference type="NCBI Taxonomy" id="1447944"/>
    <lineage>
        <taxon>Eukaryota</taxon>
        <taxon>Fungi</taxon>
        <taxon>Dikarya</taxon>
        <taxon>Basidiomycota</taxon>
        <taxon>Agaricomycotina</taxon>
        <taxon>Agaricomycetes</taxon>
        <taxon>Agaricomycetidae</taxon>
        <taxon>Agaricales</taxon>
        <taxon>Marasmiineae</taxon>
        <taxon>Omphalotaceae</taxon>
        <taxon>Gymnopus</taxon>
    </lineage>
</organism>